<dbReference type="SUPFAM" id="SSF141523">
    <property type="entry name" value="L,D-transpeptidase catalytic domain-like"/>
    <property type="match status" value="1"/>
</dbReference>
<comment type="similarity">
    <text evidence="2">Belongs to the YkuD family.</text>
</comment>
<protein>
    <recommendedName>
        <fullName evidence="8">L,D-TPase catalytic domain-containing protein</fullName>
    </recommendedName>
</protein>
<dbReference type="InterPro" id="IPR036366">
    <property type="entry name" value="PGBDSf"/>
</dbReference>
<evidence type="ECO:0000256" key="1">
    <source>
        <dbReference type="ARBA" id="ARBA00004752"/>
    </source>
</evidence>
<dbReference type="InterPro" id="IPR052905">
    <property type="entry name" value="LD-transpeptidase_YkuD-like"/>
</dbReference>
<keyword evidence="3" id="KW-0808">Transferase</keyword>
<name>A0ABQ1I018_9ALTE</name>
<comment type="caution">
    <text evidence="9">The sequence shown here is derived from an EMBL/GenBank/DDBJ whole genome shotgun (WGS) entry which is preliminary data.</text>
</comment>
<comment type="pathway">
    <text evidence="1 7">Cell wall biogenesis; peptidoglycan biosynthesis.</text>
</comment>
<evidence type="ECO:0000259" key="8">
    <source>
        <dbReference type="PROSITE" id="PS52029"/>
    </source>
</evidence>
<evidence type="ECO:0000256" key="7">
    <source>
        <dbReference type="PROSITE-ProRule" id="PRU01373"/>
    </source>
</evidence>
<evidence type="ECO:0000256" key="5">
    <source>
        <dbReference type="ARBA" id="ARBA00022984"/>
    </source>
</evidence>
<dbReference type="Proteomes" id="UP000651977">
    <property type="component" value="Unassembled WGS sequence"/>
</dbReference>
<dbReference type="InterPro" id="IPR036365">
    <property type="entry name" value="PGBD-like_sf"/>
</dbReference>
<reference evidence="10" key="1">
    <citation type="journal article" date="2019" name="Int. J. Syst. Evol. Microbiol.">
        <title>The Global Catalogue of Microorganisms (GCM) 10K type strain sequencing project: providing services to taxonomists for standard genome sequencing and annotation.</title>
        <authorList>
            <consortium name="The Broad Institute Genomics Platform"/>
            <consortium name="The Broad Institute Genome Sequencing Center for Infectious Disease"/>
            <person name="Wu L."/>
            <person name="Ma J."/>
        </authorList>
    </citation>
    <scope>NUCLEOTIDE SEQUENCE [LARGE SCALE GENOMIC DNA]</scope>
    <source>
        <strain evidence="10">CGMCC 1.10131</strain>
    </source>
</reference>
<dbReference type="CDD" id="cd16913">
    <property type="entry name" value="YkuD_like"/>
    <property type="match status" value="1"/>
</dbReference>
<dbReference type="InterPro" id="IPR038063">
    <property type="entry name" value="Transpep_catalytic_dom"/>
</dbReference>
<evidence type="ECO:0000256" key="6">
    <source>
        <dbReference type="ARBA" id="ARBA00023316"/>
    </source>
</evidence>
<feature type="domain" description="L,D-TPase catalytic" evidence="8">
    <location>
        <begin position="334"/>
        <end position="509"/>
    </location>
</feature>
<sequence>MAVMCFSAVAQVDLLGPDSMPFETQQTEGAEHSVLQQASAASGQELAVGERLLSRLSSLASTKQRTTLVSDSADYRLYYPQLQQSIYHFHPESLWYDYPQARNARDQLQWLLLEFSLAGGPKQLDYWLEQINAIDSEQAQWEGLFTDAFLGVLAFYQQLQTLDYAQSMALNEIGKLGIPLVLDELWLVRLNRGQIYQYLADLRGELNIERLQYRQQILYWLHVRQQRQLNQDIVAGRLIRLGDEDPRLPTIRLRLSEFDPSKQFSAPQSLVMDQQTEQAIKHFQQLHGLKTDGIVGKETLYWLNYKPLQRAKMLARNLLRKQLFTRFVMNTEQQRIIVNLPAYQMTYQAQGVDVFQSRVVVGRASRATPLLVSEISSVVVNPYWNVPRTIVRKDIVPMLRRDPSYVERKGFELFDYQGQAVSAEQVDWPLLKDTGYFPYRMRQRPGPGNALGAYKFHFDNQYAVYLHDTSSPELFTETERAFSSGCIRVEAADFLAETLLEQAGYSHAYKQSLLAKQQHKWLPLRHKVPVYMVYFTSWFDHSGGLHYRKDIYNFSNEKKV</sequence>
<dbReference type="PANTHER" id="PTHR41533:SF1">
    <property type="entry name" value="L,D-TRANSPEPTIDASE YCBB-RELATED"/>
    <property type="match status" value="1"/>
</dbReference>
<organism evidence="9 10">
    <name type="scientific">Agarivorans gilvus</name>
    <dbReference type="NCBI Taxonomy" id="680279"/>
    <lineage>
        <taxon>Bacteria</taxon>
        <taxon>Pseudomonadati</taxon>
        <taxon>Pseudomonadota</taxon>
        <taxon>Gammaproteobacteria</taxon>
        <taxon>Alteromonadales</taxon>
        <taxon>Alteromonadaceae</taxon>
        <taxon>Agarivorans</taxon>
    </lineage>
</organism>
<keyword evidence="6 7" id="KW-0961">Cell wall biogenesis/degradation</keyword>
<evidence type="ECO:0000313" key="10">
    <source>
        <dbReference type="Proteomes" id="UP000651977"/>
    </source>
</evidence>
<dbReference type="Pfam" id="PF03734">
    <property type="entry name" value="YkuD"/>
    <property type="match status" value="1"/>
</dbReference>
<dbReference type="SUPFAM" id="SSF47090">
    <property type="entry name" value="PGBD-like"/>
    <property type="match status" value="1"/>
</dbReference>
<evidence type="ECO:0000256" key="3">
    <source>
        <dbReference type="ARBA" id="ARBA00022679"/>
    </source>
</evidence>
<gene>
    <name evidence="9" type="ORF">GCM10007414_10940</name>
</gene>
<keyword evidence="10" id="KW-1185">Reference proteome</keyword>
<evidence type="ECO:0000256" key="2">
    <source>
        <dbReference type="ARBA" id="ARBA00005992"/>
    </source>
</evidence>
<dbReference type="PANTHER" id="PTHR41533">
    <property type="entry name" value="L,D-TRANSPEPTIDASE HI_1667-RELATED"/>
    <property type="match status" value="1"/>
</dbReference>
<feature type="active site" description="Nucleophile" evidence="7">
    <location>
        <position position="486"/>
    </location>
</feature>
<keyword evidence="5 7" id="KW-0573">Peptidoglycan synthesis</keyword>
<dbReference type="InterPro" id="IPR005490">
    <property type="entry name" value="LD_TPept_cat_dom"/>
</dbReference>
<proteinExistence type="inferred from homology"/>
<evidence type="ECO:0000313" key="9">
    <source>
        <dbReference type="EMBL" id="GGA99686.1"/>
    </source>
</evidence>
<keyword evidence="4 7" id="KW-0133">Cell shape</keyword>
<dbReference type="Gene3D" id="2.40.440.10">
    <property type="entry name" value="L,D-transpeptidase catalytic domain-like"/>
    <property type="match status" value="1"/>
</dbReference>
<dbReference type="Gene3D" id="1.10.101.10">
    <property type="entry name" value="PGBD-like superfamily/PGBD"/>
    <property type="match status" value="1"/>
</dbReference>
<dbReference type="InterPro" id="IPR002477">
    <property type="entry name" value="Peptidoglycan-bd-like"/>
</dbReference>
<evidence type="ECO:0000256" key="4">
    <source>
        <dbReference type="ARBA" id="ARBA00022960"/>
    </source>
</evidence>
<accession>A0ABQ1I018</accession>
<dbReference type="PROSITE" id="PS52029">
    <property type="entry name" value="LD_TPASE"/>
    <property type="match status" value="1"/>
</dbReference>
<dbReference type="EMBL" id="BMDY01000005">
    <property type="protein sequence ID" value="GGA99686.1"/>
    <property type="molecule type" value="Genomic_DNA"/>
</dbReference>
<feature type="active site" description="Proton donor/acceptor" evidence="7">
    <location>
        <position position="467"/>
    </location>
</feature>
<dbReference type="Pfam" id="PF01471">
    <property type="entry name" value="PG_binding_1"/>
    <property type="match status" value="1"/>
</dbReference>